<comment type="caution">
    <text evidence="1">The sequence shown here is derived from an EMBL/GenBank/DDBJ whole genome shotgun (WGS) entry which is preliminary data.</text>
</comment>
<dbReference type="KEGG" id="amus:LMH87_004087"/>
<evidence type="ECO:0000313" key="2">
    <source>
        <dbReference type="Proteomes" id="UP001144673"/>
    </source>
</evidence>
<dbReference type="AlphaFoldDB" id="A0A9W8Q4Y6"/>
<keyword evidence="2" id="KW-1185">Reference proteome</keyword>
<dbReference type="GeneID" id="80891246"/>
<dbReference type="Proteomes" id="UP001144673">
    <property type="component" value="Chromosome 2"/>
</dbReference>
<sequence length="81" mass="9128">MESSVNENANFKVRGIWRSAYYQSGHYQFSLASEELQRFSIISGHSLASDRVLPRINSYSAVRGLCARDKDATPLPHETLP</sequence>
<accession>A0A9W8Q4Y6</accession>
<dbReference type="EMBL" id="JAJHUN010000011">
    <property type="protein sequence ID" value="KAJ4145232.1"/>
    <property type="molecule type" value="Genomic_DNA"/>
</dbReference>
<name>A0A9W8Q4Y6_AKAMU</name>
<protein>
    <submittedName>
        <fullName evidence="1">Uncharacterized protein</fullName>
    </submittedName>
</protein>
<gene>
    <name evidence="1" type="ORF">LMH87_004087</name>
</gene>
<proteinExistence type="predicted"/>
<reference evidence="1" key="1">
    <citation type="journal article" date="2023" name="Access Microbiol">
        <title>De-novo genome assembly for Akanthomyces muscarius, a biocontrol agent of insect agricultural pests.</title>
        <authorList>
            <person name="Erdos Z."/>
            <person name="Studholme D.J."/>
            <person name="Raymond B."/>
            <person name="Sharma M."/>
        </authorList>
    </citation>
    <scope>NUCLEOTIDE SEQUENCE</scope>
    <source>
        <strain evidence="1">Ve6</strain>
    </source>
</reference>
<dbReference type="RefSeq" id="XP_056048902.1">
    <property type="nucleotide sequence ID" value="XM_056195254.1"/>
</dbReference>
<organism evidence="1 2">
    <name type="scientific">Akanthomyces muscarius</name>
    <name type="common">Entomopathogenic fungus</name>
    <name type="synonym">Lecanicillium muscarium</name>
    <dbReference type="NCBI Taxonomy" id="2231603"/>
    <lineage>
        <taxon>Eukaryota</taxon>
        <taxon>Fungi</taxon>
        <taxon>Dikarya</taxon>
        <taxon>Ascomycota</taxon>
        <taxon>Pezizomycotina</taxon>
        <taxon>Sordariomycetes</taxon>
        <taxon>Hypocreomycetidae</taxon>
        <taxon>Hypocreales</taxon>
        <taxon>Cordycipitaceae</taxon>
        <taxon>Akanthomyces</taxon>
    </lineage>
</organism>
<evidence type="ECO:0000313" key="1">
    <source>
        <dbReference type="EMBL" id="KAJ4145232.1"/>
    </source>
</evidence>